<dbReference type="Proteomes" id="UP000077248">
    <property type="component" value="Unassembled WGS sequence"/>
</dbReference>
<feature type="compositionally biased region" description="Polar residues" evidence="1">
    <location>
        <begin position="15"/>
        <end position="25"/>
    </location>
</feature>
<dbReference type="KEGG" id="aalt:CC77DRAFT_840526"/>
<evidence type="ECO:0008006" key="4">
    <source>
        <dbReference type="Google" id="ProtNLM"/>
    </source>
</evidence>
<dbReference type="RefSeq" id="XP_018387256.1">
    <property type="nucleotide sequence ID" value="XM_018533377.1"/>
</dbReference>
<proteinExistence type="predicted"/>
<keyword evidence="3" id="KW-1185">Reference proteome</keyword>
<name>A0A177DPZ2_ALTAL</name>
<reference evidence="2 3" key="1">
    <citation type="submission" date="2016-05" db="EMBL/GenBank/DDBJ databases">
        <title>Comparative analysis of secretome profiles of manganese(II)-oxidizing ascomycete fungi.</title>
        <authorList>
            <consortium name="DOE Joint Genome Institute"/>
            <person name="Zeiner C.A."/>
            <person name="Purvine S.O."/>
            <person name="Zink E.M."/>
            <person name="Wu S."/>
            <person name="Pasa-Tolic L."/>
            <person name="Chaput D.L."/>
            <person name="Haridas S."/>
            <person name="Grigoriev I.V."/>
            <person name="Santelli C.M."/>
            <person name="Hansel C.M."/>
        </authorList>
    </citation>
    <scope>NUCLEOTIDE SEQUENCE [LARGE SCALE GENOMIC DNA]</scope>
    <source>
        <strain evidence="2 3">SRC1lrK2f</strain>
    </source>
</reference>
<evidence type="ECO:0000313" key="3">
    <source>
        <dbReference type="Proteomes" id="UP000077248"/>
    </source>
</evidence>
<dbReference type="AlphaFoldDB" id="A0A177DPZ2"/>
<dbReference type="CDD" id="cd09917">
    <property type="entry name" value="F-box_SF"/>
    <property type="match status" value="1"/>
</dbReference>
<dbReference type="GeneID" id="29118971"/>
<sequence>MAPPIVPWPQKRKASTSNDPISNKRTRSVSISVKVTHKSVLEGLLGSPEVPVVTKNSQACLVGMPEELLLHVVGYLDVSPGTLAKLCLTNHHCKRVAEEVLYKNIGSRSHDWAKAQSVASNTTLASHVRHLCSVFDWNDKMLVPWDLSHKVLATRDTYDKIIANAHKIQTFALEEIAPQHLRNWTNRYDFLADEMSWLDLFNLAVGQSIDGQTNRFAHLNKLTIVTDVLSLEKISCVFRLPSLNSLFLQGVHQTTPFRDWLIPTSSSPVREIALRNAMMDISAVAQMISSVKSLSNFMYEHNTMAWEPFGNDDNPMSVWPEHSWKLLGDALRQHRDTLVELYAFSYSDKAILDIVYPDGRDLGTLGSFQDFSKLQYCGIPIEAVLDAATAENDLSVYFPAHLKRWYTHITPGTPKLLERCVPALASLRDIVCLGQDKTVRVVLLNGLPFQALGLSRAFAELEEAGIKLEIRYDYDMITLDELKRLEAPSEEEQSDEESDEELIDQPEVENDEVEGYELPDATEQEIADVLNGNSQASFTTQDAVAGDSTEDVVDYVILAASHCHGQYLDHVARSD</sequence>
<feature type="region of interest" description="Disordered" evidence="1">
    <location>
        <begin position="1"/>
        <end position="25"/>
    </location>
</feature>
<feature type="compositionally biased region" description="Acidic residues" evidence="1">
    <location>
        <begin position="488"/>
        <end position="516"/>
    </location>
</feature>
<dbReference type="OMA" id="HEDAHAI"/>
<organism evidence="2 3">
    <name type="scientific">Alternaria alternata</name>
    <name type="common">Alternaria rot fungus</name>
    <name type="synonym">Torula alternata</name>
    <dbReference type="NCBI Taxonomy" id="5599"/>
    <lineage>
        <taxon>Eukaryota</taxon>
        <taxon>Fungi</taxon>
        <taxon>Dikarya</taxon>
        <taxon>Ascomycota</taxon>
        <taxon>Pezizomycotina</taxon>
        <taxon>Dothideomycetes</taxon>
        <taxon>Pleosporomycetidae</taxon>
        <taxon>Pleosporales</taxon>
        <taxon>Pleosporineae</taxon>
        <taxon>Pleosporaceae</taxon>
        <taxon>Alternaria</taxon>
        <taxon>Alternaria sect. Alternaria</taxon>
        <taxon>Alternaria alternata complex</taxon>
    </lineage>
</organism>
<accession>A0A177DPZ2</accession>
<feature type="region of interest" description="Disordered" evidence="1">
    <location>
        <begin position="485"/>
        <end position="516"/>
    </location>
</feature>
<evidence type="ECO:0000256" key="1">
    <source>
        <dbReference type="SAM" id="MobiDB-lite"/>
    </source>
</evidence>
<gene>
    <name evidence="2" type="ORF">CC77DRAFT_840526</name>
</gene>
<dbReference type="EMBL" id="KV441476">
    <property type="protein sequence ID" value="OAG21835.1"/>
    <property type="molecule type" value="Genomic_DNA"/>
</dbReference>
<evidence type="ECO:0000313" key="2">
    <source>
        <dbReference type="EMBL" id="OAG21835.1"/>
    </source>
</evidence>
<dbReference type="VEuPathDB" id="FungiDB:CC77DRAFT_840526"/>
<protein>
    <recommendedName>
        <fullName evidence="4">F-box domain-containing protein</fullName>
    </recommendedName>
</protein>